<keyword evidence="4" id="KW-0238">DNA-binding</keyword>
<keyword evidence="5" id="KW-0804">Transcription</keyword>
<keyword evidence="3" id="KW-0731">Sigma factor</keyword>
<sequence length="187" mass="22301">MNNTNYFINGLKTQNEKVILEIYTNSYPSVRRFVLQNSGQEVDAQDVFQKAIIQIMARVQVQNVVIKSTFDGYLFTACKNLWRRELNKSKRMVTFDQPIELKVEANDMAQSVLEQERWEFFQEKLELISGNCKEILKRFFKKMPYKDIAKELDYSDDNVVRQRVFKCKNKLTQMIKEDNRYNQLKTL</sequence>
<dbReference type="GO" id="GO:0006352">
    <property type="term" value="P:DNA-templated transcription initiation"/>
    <property type="evidence" value="ECO:0007669"/>
    <property type="project" value="InterPro"/>
</dbReference>
<dbReference type="NCBIfam" id="TIGR02937">
    <property type="entry name" value="sigma70-ECF"/>
    <property type="match status" value="1"/>
</dbReference>
<dbReference type="GO" id="GO:0003677">
    <property type="term" value="F:DNA binding"/>
    <property type="evidence" value="ECO:0007669"/>
    <property type="project" value="UniProtKB-KW"/>
</dbReference>
<gene>
    <name evidence="7" type="ORF">SAMN05443431_10260</name>
</gene>
<dbReference type="InterPro" id="IPR013324">
    <property type="entry name" value="RNA_pol_sigma_r3/r4-like"/>
</dbReference>
<dbReference type="SUPFAM" id="SSF88659">
    <property type="entry name" value="Sigma3 and sigma4 domains of RNA polymerase sigma factors"/>
    <property type="match status" value="1"/>
</dbReference>
<evidence type="ECO:0000256" key="5">
    <source>
        <dbReference type="ARBA" id="ARBA00023163"/>
    </source>
</evidence>
<evidence type="ECO:0000256" key="4">
    <source>
        <dbReference type="ARBA" id="ARBA00023125"/>
    </source>
</evidence>
<dbReference type="InterPro" id="IPR039425">
    <property type="entry name" value="RNA_pol_sigma-70-like"/>
</dbReference>
<evidence type="ECO:0000256" key="2">
    <source>
        <dbReference type="ARBA" id="ARBA00023015"/>
    </source>
</evidence>
<dbReference type="AlphaFoldDB" id="A0A1I3KPE1"/>
<dbReference type="EMBL" id="FORM01000002">
    <property type="protein sequence ID" value="SFI74198.1"/>
    <property type="molecule type" value="Genomic_DNA"/>
</dbReference>
<reference evidence="8" key="1">
    <citation type="submission" date="2016-10" db="EMBL/GenBank/DDBJ databases">
        <authorList>
            <person name="Varghese N."/>
            <person name="Submissions S."/>
        </authorList>
    </citation>
    <scope>NUCLEOTIDE SEQUENCE [LARGE SCALE GENOMIC DNA]</scope>
    <source>
        <strain evidence="8">DSM 28881</strain>
    </source>
</reference>
<dbReference type="InterPro" id="IPR013325">
    <property type="entry name" value="RNA_pol_sigma_r2"/>
</dbReference>
<keyword evidence="2" id="KW-0805">Transcription regulation</keyword>
<dbReference type="Pfam" id="PF04542">
    <property type="entry name" value="Sigma70_r2"/>
    <property type="match status" value="1"/>
</dbReference>
<dbReference type="InterPro" id="IPR014284">
    <property type="entry name" value="RNA_pol_sigma-70_dom"/>
</dbReference>
<evidence type="ECO:0000259" key="6">
    <source>
        <dbReference type="Pfam" id="PF04542"/>
    </source>
</evidence>
<dbReference type="RefSeq" id="WP_090837486.1">
    <property type="nucleotide sequence ID" value="NZ_FORM01000002.1"/>
</dbReference>
<organism evidence="7 8">
    <name type="scientific">Olleya namhaensis</name>
    <dbReference type="NCBI Taxonomy" id="1144750"/>
    <lineage>
        <taxon>Bacteria</taxon>
        <taxon>Pseudomonadati</taxon>
        <taxon>Bacteroidota</taxon>
        <taxon>Flavobacteriia</taxon>
        <taxon>Flavobacteriales</taxon>
        <taxon>Flavobacteriaceae</taxon>
    </lineage>
</organism>
<dbReference type="GO" id="GO:0016987">
    <property type="term" value="F:sigma factor activity"/>
    <property type="evidence" value="ECO:0007669"/>
    <property type="project" value="UniProtKB-KW"/>
</dbReference>
<accession>A0A1I3KPE1</accession>
<evidence type="ECO:0000313" key="8">
    <source>
        <dbReference type="Proteomes" id="UP000199559"/>
    </source>
</evidence>
<dbReference type="SUPFAM" id="SSF88946">
    <property type="entry name" value="Sigma2 domain of RNA polymerase sigma factors"/>
    <property type="match status" value="1"/>
</dbReference>
<dbReference type="PANTHER" id="PTHR43133">
    <property type="entry name" value="RNA POLYMERASE ECF-TYPE SIGMA FACTO"/>
    <property type="match status" value="1"/>
</dbReference>
<dbReference type="PANTHER" id="PTHR43133:SF8">
    <property type="entry name" value="RNA POLYMERASE SIGMA FACTOR HI_1459-RELATED"/>
    <property type="match status" value="1"/>
</dbReference>
<dbReference type="InterPro" id="IPR036388">
    <property type="entry name" value="WH-like_DNA-bd_sf"/>
</dbReference>
<dbReference type="Gene3D" id="1.10.1740.10">
    <property type="match status" value="1"/>
</dbReference>
<dbReference type="Proteomes" id="UP000199559">
    <property type="component" value="Unassembled WGS sequence"/>
</dbReference>
<evidence type="ECO:0000256" key="3">
    <source>
        <dbReference type="ARBA" id="ARBA00023082"/>
    </source>
</evidence>
<dbReference type="STRING" id="1144750.SAMN05443431_10260"/>
<feature type="domain" description="RNA polymerase sigma-70 region 2" evidence="6">
    <location>
        <begin position="23"/>
        <end position="91"/>
    </location>
</feature>
<proteinExistence type="inferred from homology"/>
<comment type="similarity">
    <text evidence="1">Belongs to the sigma-70 factor family. ECF subfamily.</text>
</comment>
<name>A0A1I3KPE1_9FLAO</name>
<evidence type="ECO:0000256" key="1">
    <source>
        <dbReference type="ARBA" id="ARBA00010641"/>
    </source>
</evidence>
<dbReference type="Gene3D" id="1.10.10.10">
    <property type="entry name" value="Winged helix-like DNA-binding domain superfamily/Winged helix DNA-binding domain"/>
    <property type="match status" value="1"/>
</dbReference>
<keyword evidence="8" id="KW-1185">Reference proteome</keyword>
<evidence type="ECO:0000313" key="7">
    <source>
        <dbReference type="EMBL" id="SFI74198.1"/>
    </source>
</evidence>
<dbReference type="InterPro" id="IPR007627">
    <property type="entry name" value="RNA_pol_sigma70_r2"/>
</dbReference>
<protein>
    <submittedName>
        <fullName evidence="7">RNA polymerase sigma factor, sigma-70 family</fullName>
    </submittedName>
</protein>